<reference evidence="11 12" key="1">
    <citation type="journal article" date="2021" name="J. Hered.">
        <title>A chromosome-level genome assembly of the parasitoid wasp, Cotesia glomerata (Hymenoptera: Braconidae).</title>
        <authorList>
            <person name="Pinto B.J."/>
            <person name="Weis J.J."/>
            <person name="Gamble T."/>
            <person name="Ode P.J."/>
            <person name="Paul R."/>
            <person name="Zaspel J.M."/>
        </authorList>
    </citation>
    <scope>NUCLEOTIDE SEQUENCE [LARGE SCALE GENOMIC DNA]</scope>
    <source>
        <strain evidence="11">CgM1</strain>
    </source>
</reference>
<sequence length="404" mass="45066">MNSLVCSVISLSSLWFLHSVKGIIDNEFKACDFVQPIFSDQEYPINSPNYPANYPPGTKCRWKAKSDQPIQITCMIFSIPESPNCRDGYLSIETYSKPVQRFCGARMFSIVSEENEIDVRLISSPASEGGYFLCAVKQLNKVVVTKPVTNDCRCGWKNPTRIAHGNDTGVNEYPMMADINTFSSDIRCGATIINNKQVITAAHCVHNKVPRDIGVLVGEHNLSIRNETKATQLFRAKSFIIHELYNEANLDYDIALVNIDGTITFSQLVGPVCLPFKHKRQDFEGKTVEILGWGSLGSVEMTSNILQKAEVKVISAKNCSDAYPNRIGSRQICTLDETKDSCSNDSGGPVLWRNPETRRIILIALIIYGMACSTGSPSVNTDVSYYVDWIVSKKPPEWQYCTLE</sequence>
<dbReference type="InterPro" id="IPR001314">
    <property type="entry name" value="Peptidase_S1A"/>
</dbReference>
<evidence type="ECO:0000256" key="3">
    <source>
        <dbReference type="ARBA" id="ARBA00022670"/>
    </source>
</evidence>
<dbReference type="SMART" id="SM00020">
    <property type="entry name" value="Tryp_SPc"/>
    <property type="match status" value="1"/>
</dbReference>
<evidence type="ECO:0000256" key="5">
    <source>
        <dbReference type="ARBA" id="ARBA00022825"/>
    </source>
</evidence>
<dbReference type="InterPro" id="IPR018114">
    <property type="entry name" value="TRYPSIN_HIS"/>
</dbReference>
<keyword evidence="12" id="KW-1185">Reference proteome</keyword>
<name>A0AAV7J4X6_COTGL</name>
<evidence type="ECO:0000256" key="1">
    <source>
        <dbReference type="ARBA" id="ARBA00004613"/>
    </source>
</evidence>
<keyword evidence="5" id="KW-0720">Serine protease</keyword>
<dbReference type="InterPro" id="IPR035914">
    <property type="entry name" value="Sperma_CUB_dom_sf"/>
</dbReference>
<keyword evidence="6" id="KW-1015">Disulfide bond</keyword>
<feature type="domain" description="Peptidase S1" evidence="10">
    <location>
        <begin position="162"/>
        <end position="395"/>
    </location>
</feature>
<dbReference type="PROSITE" id="PS50240">
    <property type="entry name" value="TRYPSIN_DOM"/>
    <property type="match status" value="1"/>
</dbReference>
<evidence type="ECO:0000256" key="8">
    <source>
        <dbReference type="SAM" id="SignalP"/>
    </source>
</evidence>
<dbReference type="Pfam" id="PF00431">
    <property type="entry name" value="CUB"/>
    <property type="match status" value="1"/>
</dbReference>
<dbReference type="SUPFAM" id="SSF50494">
    <property type="entry name" value="Trypsin-like serine proteases"/>
    <property type="match status" value="1"/>
</dbReference>
<dbReference type="InterPro" id="IPR009003">
    <property type="entry name" value="Peptidase_S1_PA"/>
</dbReference>
<dbReference type="GO" id="GO:0005576">
    <property type="term" value="C:extracellular region"/>
    <property type="evidence" value="ECO:0007669"/>
    <property type="project" value="UniProtKB-SubCell"/>
</dbReference>
<protein>
    <recommendedName>
        <fullName evidence="13">Venom serine protease 34</fullName>
    </recommendedName>
</protein>
<organism evidence="11 12">
    <name type="scientific">Cotesia glomerata</name>
    <name type="common">Lepidopteran parasitic wasp</name>
    <name type="synonym">Apanteles glomeratus</name>
    <dbReference type="NCBI Taxonomy" id="32391"/>
    <lineage>
        <taxon>Eukaryota</taxon>
        <taxon>Metazoa</taxon>
        <taxon>Ecdysozoa</taxon>
        <taxon>Arthropoda</taxon>
        <taxon>Hexapoda</taxon>
        <taxon>Insecta</taxon>
        <taxon>Pterygota</taxon>
        <taxon>Neoptera</taxon>
        <taxon>Endopterygota</taxon>
        <taxon>Hymenoptera</taxon>
        <taxon>Apocrita</taxon>
        <taxon>Ichneumonoidea</taxon>
        <taxon>Braconidae</taxon>
        <taxon>Microgastrinae</taxon>
        <taxon>Cotesia</taxon>
    </lineage>
</organism>
<evidence type="ECO:0000256" key="7">
    <source>
        <dbReference type="PROSITE-ProRule" id="PRU00059"/>
    </source>
</evidence>
<evidence type="ECO:0000256" key="2">
    <source>
        <dbReference type="ARBA" id="ARBA00022525"/>
    </source>
</evidence>
<comment type="caution">
    <text evidence="11">The sequence shown here is derived from an EMBL/GenBank/DDBJ whole genome shotgun (WGS) entry which is preliminary data.</text>
</comment>
<keyword evidence="8" id="KW-0732">Signal</keyword>
<dbReference type="InterPro" id="IPR001254">
    <property type="entry name" value="Trypsin_dom"/>
</dbReference>
<evidence type="ECO:0000313" key="11">
    <source>
        <dbReference type="EMBL" id="KAH0566767.1"/>
    </source>
</evidence>
<evidence type="ECO:0008006" key="13">
    <source>
        <dbReference type="Google" id="ProtNLM"/>
    </source>
</evidence>
<dbReference type="PRINTS" id="PR00722">
    <property type="entry name" value="CHYMOTRYPSIN"/>
</dbReference>
<evidence type="ECO:0000256" key="4">
    <source>
        <dbReference type="ARBA" id="ARBA00022801"/>
    </source>
</evidence>
<dbReference type="FunFam" id="2.40.10.10:FF:000015">
    <property type="entry name" value="Atrial natriuretic peptide-converting enzyme"/>
    <property type="match status" value="1"/>
</dbReference>
<evidence type="ECO:0000256" key="6">
    <source>
        <dbReference type="ARBA" id="ARBA00023157"/>
    </source>
</evidence>
<dbReference type="PROSITE" id="PS01180">
    <property type="entry name" value="CUB"/>
    <property type="match status" value="1"/>
</dbReference>
<dbReference type="CDD" id="cd00190">
    <property type="entry name" value="Tryp_SPc"/>
    <property type="match status" value="1"/>
</dbReference>
<dbReference type="InterPro" id="IPR043504">
    <property type="entry name" value="Peptidase_S1_PA_chymotrypsin"/>
</dbReference>
<dbReference type="EMBL" id="JAHXZJ010000001">
    <property type="protein sequence ID" value="KAH0566767.1"/>
    <property type="molecule type" value="Genomic_DNA"/>
</dbReference>
<comment type="caution">
    <text evidence="7">Lacks conserved residue(s) required for the propagation of feature annotation.</text>
</comment>
<dbReference type="InterPro" id="IPR000859">
    <property type="entry name" value="CUB_dom"/>
</dbReference>
<dbReference type="SMART" id="SM00042">
    <property type="entry name" value="CUB"/>
    <property type="match status" value="1"/>
</dbReference>
<dbReference type="PROSITE" id="PS00134">
    <property type="entry name" value="TRYPSIN_HIS"/>
    <property type="match status" value="1"/>
</dbReference>
<dbReference type="PANTHER" id="PTHR24252">
    <property type="entry name" value="ACROSIN-RELATED"/>
    <property type="match status" value="1"/>
</dbReference>
<dbReference type="Pfam" id="PF00089">
    <property type="entry name" value="Trypsin"/>
    <property type="match status" value="1"/>
</dbReference>
<keyword evidence="3" id="KW-0645">Protease</keyword>
<evidence type="ECO:0000313" key="12">
    <source>
        <dbReference type="Proteomes" id="UP000826195"/>
    </source>
</evidence>
<keyword evidence="2" id="KW-0964">Secreted</keyword>
<evidence type="ECO:0000259" key="9">
    <source>
        <dbReference type="PROSITE" id="PS01180"/>
    </source>
</evidence>
<dbReference type="SUPFAM" id="SSF49854">
    <property type="entry name" value="Spermadhesin, CUB domain"/>
    <property type="match status" value="1"/>
</dbReference>
<dbReference type="PANTHER" id="PTHR24252:SF7">
    <property type="entry name" value="HYALIN"/>
    <property type="match status" value="1"/>
</dbReference>
<dbReference type="Gene3D" id="2.40.10.10">
    <property type="entry name" value="Trypsin-like serine proteases"/>
    <property type="match status" value="1"/>
</dbReference>
<dbReference type="GO" id="GO:0006508">
    <property type="term" value="P:proteolysis"/>
    <property type="evidence" value="ECO:0007669"/>
    <property type="project" value="UniProtKB-KW"/>
</dbReference>
<feature type="chain" id="PRO_5043608376" description="Venom serine protease 34" evidence="8">
    <location>
        <begin position="23"/>
        <end position="404"/>
    </location>
</feature>
<dbReference type="Proteomes" id="UP000826195">
    <property type="component" value="Unassembled WGS sequence"/>
</dbReference>
<dbReference type="Gene3D" id="2.60.120.290">
    <property type="entry name" value="Spermadhesin, CUB domain"/>
    <property type="match status" value="1"/>
</dbReference>
<feature type="signal peptide" evidence="8">
    <location>
        <begin position="1"/>
        <end position="22"/>
    </location>
</feature>
<accession>A0AAV7J4X6</accession>
<feature type="domain" description="CUB" evidence="9">
    <location>
        <begin position="31"/>
        <end position="139"/>
    </location>
</feature>
<proteinExistence type="predicted"/>
<dbReference type="GO" id="GO:0004252">
    <property type="term" value="F:serine-type endopeptidase activity"/>
    <property type="evidence" value="ECO:0007669"/>
    <property type="project" value="InterPro"/>
</dbReference>
<dbReference type="CDD" id="cd00041">
    <property type="entry name" value="CUB"/>
    <property type="match status" value="1"/>
</dbReference>
<dbReference type="AlphaFoldDB" id="A0AAV7J4X6"/>
<evidence type="ECO:0000259" key="10">
    <source>
        <dbReference type="PROSITE" id="PS50240"/>
    </source>
</evidence>
<gene>
    <name evidence="11" type="ORF">KQX54_003962</name>
</gene>
<comment type="subcellular location">
    <subcellularLocation>
        <location evidence="1">Secreted</location>
    </subcellularLocation>
</comment>
<keyword evidence="4" id="KW-0378">Hydrolase</keyword>